<dbReference type="AlphaFoldDB" id="A0A4S4LKX0"/>
<evidence type="ECO:0000313" key="3">
    <source>
        <dbReference type="Proteomes" id="UP000310158"/>
    </source>
</evidence>
<dbReference type="OrthoDB" id="7691805at2759"/>
<evidence type="ECO:0000256" key="1">
    <source>
        <dbReference type="SAM" id="MobiDB-lite"/>
    </source>
</evidence>
<accession>A0A4S4LKX0</accession>
<reference evidence="2 3" key="1">
    <citation type="submission" date="2019-02" db="EMBL/GenBank/DDBJ databases">
        <title>Genome sequencing of the rare red list fungi Bondarzewia mesenterica.</title>
        <authorList>
            <person name="Buettner E."/>
            <person name="Kellner H."/>
        </authorList>
    </citation>
    <scope>NUCLEOTIDE SEQUENCE [LARGE SCALE GENOMIC DNA]</scope>
    <source>
        <strain evidence="2 3">DSM 108281</strain>
    </source>
</reference>
<keyword evidence="3" id="KW-1185">Reference proteome</keyword>
<gene>
    <name evidence="2" type="ORF">EW146_g7850</name>
</gene>
<evidence type="ECO:0000313" key="2">
    <source>
        <dbReference type="EMBL" id="THH12031.1"/>
    </source>
</evidence>
<dbReference type="EMBL" id="SGPL01000487">
    <property type="protein sequence ID" value="THH12031.1"/>
    <property type="molecule type" value="Genomic_DNA"/>
</dbReference>
<feature type="region of interest" description="Disordered" evidence="1">
    <location>
        <begin position="84"/>
        <end position="113"/>
    </location>
</feature>
<protein>
    <recommendedName>
        <fullName evidence="4">GAG-pre-integrase domain-containing protein</fullName>
    </recommendedName>
</protein>
<feature type="compositionally biased region" description="Basic and acidic residues" evidence="1">
    <location>
        <begin position="84"/>
        <end position="96"/>
    </location>
</feature>
<name>A0A4S4LKX0_9AGAM</name>
<dbReference type="Proteomes" id="UP000310158">
    <property type="component" value="Unassembled WGS sequence"/>
</dbReference>
<sequence>MCLRLTTTWYEDDTSVAEHFKMMCELLNAANRAGAEISETESVLSSQELRICAAATHRANLLSNPAPSVPEKCWADGGQAAHQHPEWWGRRRDRGGGGHGRGTKSSGDHGTNLALRPNIAFTAGGPAREPGISLKTYSDSDATYHYFADRRDFIIYEPLLKPEAGRSAGPGGFTITGTGLVVKDTLINGRRVTRHLQAMHSPDMGQNLLSTRQFDREGGERLFESASSTAGLYEINLYQPSPECLVRTRFSAARSHDEVIAMSASQNKAVDIMTWYCHLGHVGMQATQHAIKAMNGMDVKDGVVVGVCEDCMAGRQTRRPFDEVVEWETEIGEQIHGDLMGPMPTVLLGGKRYAFRLRDGYSMWADVSFLTSKTAEETLATAKAFIS</sequence>
<proteinExistence type="predicted"/>
<organism evidence="2 3">
    <name type="scientific">Bondarzewia mesenterica</name>
    <dbReference type="NCBI Taxonomy" id="1095465"/>
    <lineage>
        <taxon>Eukaryota</taxon>
        <taxon>Fungi</taxon>
        <taxon>Dikarya</taxon>
        <taxon>Basidiomycota</taxon>
        <taxon>Agaricomycotina</taxon>
        <taxon>Agaricomycetes</taxon>
        <taxon>Russulales</taxon>
        <taxon>Bondarzewiaceae</taxon>
        <taxon>Bondarzewia</taxon>
    </lineage>
</organism>
<evidence type="ECO:0008006" key="4">
    <source>
        <dbReference type="Google" id="ProtNLM"/>
    </source>
</evidence>
<comment type="caution">
    <text evidence="2">The sequence shown here is derived from an EMBL/GenBank/DDBJ whole genome shotgun (WGS) entry which is preliminary data.</text>
</comment>